<evidence type="ECO:0000313" key="2">
    <source>
        <dbReference type="Proteomes" id="UP000786811"/>
    </source>
</evidence>
<comment type="caution">
    <text evidence="1">The sequence shown here is derived from an EMBL/GenBank/DDBJ whole genome shotgun (WGS) entry which is preliminary data.</text>
</comment>
<sequence length="77" mass="8392">MINSHAEVTAPTPLITANGLWETYNNSRGGDGEVMGRMNHEAAVEMTKIAAAFTKNLPFLTYIRNSCTSSEFLNALT</sequence>
<reference evidence="1" key="1">
    <citation type="submission" date="2021-04" db="EMBL/GenBank/DDBJ databases">
        <authorList>
            <person name="Chebbi M.A.C M."/>
        </authorList>
    </citation>
    <scope>NUCLEOTIDE SEQUENCE</scope>
</reference>
<keyword evidence="2" id="KW-1185">Reference proteome</keyword>
<name>A0A8J2H7B5_COTCN</name>
<evidence type="ECO:0000313" key="1">
    <source>
        <dbReference type="EMBL" id="CAG5081918.1"/>
    </source>
</evidence>
<protein>
    <submittedName>
        <fullName evidence="1">Uncharacterized protein</fullName>
    </submittedName>
</protein>
<dbReference type="AlphaFoldDB" id="A0A8J2H7B5"/>
<accession>A0A8J2H7B5</accession>
<gene>
    <name evidence="1" type="ORF">HICCMSTLAB_LOCUS3411</name>
</gene>
<organism evidence="1 2">
    <name type="scientific">Cotesia congregata</name>
    <name type="common">Parasitoid wasp</name>
    <name type="synonym">Apanteles congregatus</name>
    <dbReference type="NCBI Taxonomy" id="51543"/>
    <lineage>
        <taxon>Eukaryota</taxon>
        <taxon>Metazoa</taxon>
        <taxon>Ecdysozoa</taxon>
        <taxon>Arthropoda</taxon>
        <taxon>Hexapoda</taxon>
        <taxon>Insecta</taxon>
        <taxon>Pterygota</taxon>
        <taxon>Neoptera</taxon>
        <taxon>Endopterygota</taxon>
        <taxon>Hymenoptera</taxon>
        <taxon>Apocrita</taxon>
        <taxon>Ichneumonoidea</taxon>
        <taxon>Braconidae</taxon>
        <taxon>Microgastrinae</taxon>
        <taxon>Cotesia</taxon>
    </lineage>
</organism>
<dbReference type="EMBL" id="CAJNRD030001118">
    <property type="protein sequence ID" value="CAG5081918.1"/>
    <property type="molecule type" value="Genomic_DNA"/>
</dbReference>
<dbReference type="Proteomes" id="UP000786811">
    <property type="component" value="Unassembled WGS sequence"/>
</dbReference>
<proteinExistence type="predicted"/>